<name>A0A8S3RUA4_MYTED</name>
<reference evidence="2" key="1">
    <citation type="submission" date="2021-03" db="EMBL/GenBank/DDBJ databases">
        <authorList>
            <person name="Bekaert M."/>
        </authorList>
    </citation>
    <scope>NUCLEOTIDE SEQUENCE</scope>
</reference>
<dbReference type="OrthoDB" id="6075900at2759"/>
<organism evidence="2 3">
    <name type="scientific">Mytilus edulis</name>
    <name type="common">Blue mussel</name>
    <dbReference type="NCBI Taxonomy" id="6550"/>
    <lineage>
        <taxon>Eukaryota</taxon>
        <taxon>Metazoa</taxon>
        <taxon>Spiralia</taxon>
        <taxon>Lophotrochozoa</taxon>
        <taxon>Mollusca</taxon>
        <taxon>Bivalvia</taxon>
        <taxon>Autobranchia</taxon>
        <taxon>Pteriomorphia</taxon>
        <taxon>Mytilida</taxon>
        <taxon>Mytiloidea</taxon>
        <taxon>Mytilidae</taxon>
        <taxon>Mytilinae</taxon>
        <taxon>Mytilus</taxon>
    </lineage>
</organism>
<gene>
    <name evidence="2" type="ORF">MEDL_24411</name>
</gene>
<dbReference type="Proteomes" id="UP000683360">
    <property type="component" value="Unassembled WGS sequence"/>
</dbReference>
<keyword evidence="3" id="KW-1185">Reference proteome</keyword>
<proteinExistence type="predicted"/>
<keyword evidence="1" id="KW-0175">Coiled coil</keyword>
<dbReference type="EMBL" id="CAJPWZ010001229">
    <property type="protein sequence ID" value="CAG2210304.1"/>
    <property type="molecule type" value="Genomic_DNA"/>
</dbReference>
<protein>
    <submittedName>
        <fullName evidence="2">Uncharacterized protein</fullName>
    </submittedName>
</protein>
<dbReference type="AlphaFoldDB" id="A0A8S3RUA4"/>
<sequence length="171" mass="20106">MDAEQNSSKKRGLTWVTGPGALLSTWRRKIQQKHRVFSSIKEQWVREYLRTARNVDREIKALKRNYFNAKNSNKLSGNGRTTCRYYDELEDILGGRPAVTSPKVKDSSENHSSRKNSVIFRRFFVSMTKERTVPWRFSVSFVVTDPVYKMLRMRVYFVEGKNLSKSILFRV</sequence>
<accession>A0A8S3RUA4</accession>
<evidence type="ECO:0000313" key="2">
    <source>
        <dbReference type="EMBL" id="CAG2210304.1"/>
    </source>
</evidence>
<evidence type="ECO:0000313" key="3">
    <source>
        <dbReference type="Proteomes" id="UP000683360"/>
    </source>
</evidence>
<comment type="caution">
    <text evidence="2">The sequence shown here is derived from an EMBL/GenBank/DDBJ whole genome shotgun (WGS) entry which is preliminary data.</text>
</comment>
<feature type="coiled-coil region" evidence="1">
    <location>
        <begin position="45"/>
        <end position="72"/>
    </location>
</feature>
<evidence type="ECO:0000256" key="1">
    <source>
        <dbReference type="SAM" id="Coils"/>
    </source>
</evidence>